<protein>
    <submittedName>
        <fullName evidence="1">Phosphoglycerate mutase</fullName>
    </submittedName>
</protein>
<accession>A0ABV7UW49</accession>
<dbReference type="Proteomes" id="UP001595724">
    <property type="component" value="Unassembled WGS sequence"/>
</dbReference>
<dbReference type="InterPro" id="IPR016631">
    <property type="entry name" value="Regulatory_RpfE"/>
</dbReference>
<evidence type="ECO:0000313" key="2">
    <source>
        <dbReference type="Proteomes" id="UP001595724"/>
    </source>
</evidence>
<keyword evidence="2" id="KW-1185">Reference proteome</keyword>
<comment type="caution">
    <text evidence="1">The sequence shown here is derived from an EMBL/GenBank/DDBJ whole genome shotgun (WGS) entry which is preliminary data.</text>
</comment>
<dbReference type="RefSeq" id="WP_386711255.1">
    <property type="nucleotide sequence ID" value="NZ_JBHRYF010000009.1"/>
</dbReference>
<sequence>MVQATFLLPAAMRFGGQQAGADAARALGRADRMPAGEDGRRAQLRRQFRLTPDHWPVAALTRQMDAGDAAGATWLRADPAYVRPDINGARLLAIGASLGLDDEDRAALLPALKPLFGDAGFAIDAPRPSRWYLRLPQGTRVPSFAEPDDALGADLLDHLGEGPEGRRWRVLLAEAQVVLHNHPRNAVRQEQGRTPINSLWFWGAGSLPDAVTSTHARFHSGDEAALALADAVGIARPLPAAFDIDAADCAFDLHHARDLAAFERDWLLPACTRLLDGGLQRLALDFADGRRWQLAPNQRWRFWRRPLPRFDA</sequence>
<proteinExistence type="predicted"/>
<dbReference type="EMBL" id="JBHRYF010000009">
    <property type="protein sequence ID" value="MFC3660884.1"/>
    <property type="molecule type" value="Genomic_DNA"/>
</dbReference>
<organism evidence="1 2">
    <name type="scientific">Luteimonas notoginsengisoli</name>
    <dbReference type="NCBI Taxonomy" id="1578200"/>
    <lineage>
        <taxon>Bacteria</taxon>
        <taxon>Pseudomonadati</taxon>
        <taxon>Pseudomonadota</taxon>
        <taxon>Gammaproteobacteria</taxon>
        <taxon>Lysobacterales</taxon>
        <taxon>Lysobacteraceae</taxon>
        <taxon>Luteimonas</taxon>
    </lineage>
</organism>
<evidence type="ECO:0000313" key="1">
    <source>
        <dbReference type="EMBL" id="MFC3660884.1"/>
    </source>
</evidence>
<gene>
    <name evidence="1" type="ORF">ACFOM9_12460</name>
</gene>
<dbReference type="PIRSF" id="PIRSF015283">
    <property type="entry name" value="Regulatory_RpfE"/>
    <property type="match status" value="1"/>
</dbReference>
<name>A0ABV7UW49_9GAMM</name>
<reference evidence="2" key="1">
    <citation type="journal article" date="2019" name="Int. J. Syst. Evol. Microbiol.">
        <title>The Global Catalogue of Microorganisms (GCM) 10K type strain sequencing project: providing services to taxonomists for standard genome sequencing and annotation.</title>
        <authorList>
            <consortium name="The Broad Institute Genomics Platform"/>
            <consortium name="The Broad Institute Genome Sequencing Center for Infectious Disease"/>
            <person name="Wu L."/>
            <person name="Ma J."/>
        </authorList>
    </citation>
    <scope>NUCLEOTIDE SEQUENCE [LARGE SCALE GENOMIC DNA]</scope>
    <source>
        <strain evidence="2">KCTC 42211</strain>
    </source>
</reference>